<keyword evidence="2" id="KW-0964">Secreted</keyword>
<dbReference type="AlphaFoldDB" id="D1CGR2"/>
<evidence type="ECO:0000256" key="2">
    <source>
        <dbReference type="ARBA" id="ARBA00022525"/>
    </source>
</evidence>
<name>D1CGR2_THET1</name>
<dbReference type="KEGG" id="ttr:Tter_2029"/>
<dbReference type="InterPro" id="IPR001343">
    <property type="entry name" value="Hemolysn_Ca-bd"/>
</dbReference>
<reference evidence="5" key="1">
    <citation type="journal article" date="2010" name="Stand. Genomic Sci.">
        <title>Complete genome sequence of 'Thermobaculum terrenum' type strain (YNP1).</title>
        <authorList>
            <person name="Kiss H."/>
            <person name="Cleland D."/>
            <person name="Lapidus A."/>
            <person name="Lucas S."/>
            <person name="Glavina Del Rio T."/>
            <person name="Nolan M."/>
            <person name="Tice H."/>
            <person name="Han C."/>
            <person name="Goodwin L."/>
            <person name="Pitluck S."/>
            <person name="Liolios K."/>
            <person name="Ivanova N."/>
            <person name="Mavromatis K."/>
            <person name="Ovchinnikova G."/>
            <person name="Pati A."/>
            <person name="Chen A."/>
            <person name="Palaniappan K."/>
            <person name="Land M."/>
            <person name="Hauser L."/>
            <person name="Chang Y."/>
            <person name="Jeffries C."/>
            <person name="Lu M."/>
            <person name="Brettin T."/>
            <person name="Detter J."/>
            <person name="Goker M."/>
            <person name="Tindall B."/>
            <person name="Beck B."/>
            <person name="McDermott T."/>
            <person name="Woyke T."/>
            <person name="Bristow J."/>
            <person name="Eisen J."/>
            <person name="Markowitz V."/>
            <person name="Hugenholtz P."/>
            <person name="Kyrpides N."/>
            <person name="Klenk H."/>
            <person name="Cheng J."/>
        </authorList>
    </citation>
    <scope>NUCLEOTIDE SEQUENCE [LARGE SCALE GENOMIC DNA]</scope>
    <source>
        <strain evidence="5">ATCC BAA-798 / YNP1</strain>
    </source>
</reference>
<dbReference type="eggNOG" id="COG2931">
    <property type="taxonomic scope" value="Bacteria"/>
</dbReference>
<gene>
    <name evidence="4" type="ordered locus">Tter_2029</name>
</gene>
<dbReference type="EMBL" id="CP001826">
    <property type="protein sequence ID" value="ACZ42933.1"/>
    <property type="molecule type" value="Genomic_DNA"/>
</dbReference>
<feature type="chain" id="PRO_5003022024" evidence="3">
    <location>
        <begin position="26"/>
        <end position="148"/>
    </location>
</feature>
<evidence type="ECO:0000256" key="1">
    <source>
        <dbReference type="ARBA" id="ARBA00004613"/>
    </source>
</evidence>
<dbReference type="Gene3D" id="2.150.10.10">
    <property type="entry name" value="Serralysin-like metalloprotease, C-terminal"/>
    <property type="match status" value="1"/>
</dbReference>
<sequence>MTRKLTGRLATLLMLLAALSMAALATGNSVPPSGLSTSTSSIGPNALKPSQCASLNLTNLLVVNGFGFSPHVPTLILGSSGPDYIFAGIDDDCIVAGAGNDFISGSDGDDIILAGSGADYVNGGPGYDICYGVFDPGDTAVGCEVRLP</sequence>
<dbReference type="PANTHER" id="PTHR38340:SF1">
    <property type="entry name" value="S-LAYER PROTEIN"/>
    <property type="match status" value="1"/>
</dbReference>
<dbReference type="OrthoDB" id="172564at2"/>
<dbReference type="GO" id="GO:0005509">
    <property type="term" value="F:calcium ion binding"/>
    <property type="evidence" value="ECO:0007669"/>
    <property type="project" value="InterPro"/>
</dbReference>
<dbReference type="STRING" id="525904.Tter_2029"/>
<protein>
    <submittedName>
        <fullName evidence="4">Hemolysin-type calcium-binding region</fullName>
    </submittedName>
</protein>
<dbReference type="HOGENOM" id="CLU_1871098_0_0_0"/>
<dbReference type="GO" id="GO:0005576">
    <property type="term" value="C:extracellular region"/>
    <property type="evidence" value="ECO:0007669"/>
    <property type="project" value="UniProtKB-SubCell"/>
</dbReference>
<dbReference type="PANTHER" id="PTHR38340">
    <property type="entry name" value="S-LAYER PROTEIN"/>
    <property type="match status" value="1"/>
</dbReference>
<dbReference type="RefSeq" id="WP_012875964.1">
    <property type="nucleotide sequence ID" value="NC_013526.1"/>
</dbReference>
<organism evidence="4 5">
    <name type="scientific">Thermobaculum terrenum (strain ATCC BAA-798 / CCMEE 7001 / YNP1)</name>
    <dbReference type="NCBI Taxonomy" id="525904"/>
    <lineage>
        <taxon>Bacteria</taxon>
        <taxon>Bacillati</taxon>
        <taxon>Chloroflexota</taxon>
        <taxon>Chloroflexia</taxon>
        <taxon>Candidatus Thermobaculales</taxon>
        <taxon>Candidatus Thermobaculaceae</taxon>
        <taxon>Thermobaculum</taxon>
    </lineage>
</organism>
<dbReference type="InterPro" id="IPR011049">
    <property type="entry name" value="Serralysin-like_metalloprot_C"/>
</dbReference>
<evidence type="ECO:0000313" key="4">
    <source>
        <dbReference type="EMBL" id="ACZ42933.1"/>
    </source>
</evidence>
<keyword evidence="3" id="KW-0732">Signal</keyword>
<dbReference type="Pfam" id="PF00353">
    <property type="entry name" value="HemolysinCabind"/>
    <property type="match status" value="1"/>
</dbReference>
<feature type="signal peptide" evidence="3">
    <location>
        <begin position="1"/>
        <end position="25"/>
    </location>
</feature>
<comment type="subcellular location">
    <subcellularLocation>
        <location evidence="1">Secreted</location>
    </subcellularLocation>
</comment>
<dbReference type="Proteomes" id="UP000000323">
    <property type="component" value="Chromosome 2"/>
</dbReference>
<evidence type="ECO:0000313" key="5">
    <source>
        <dbReference type="Proteomes" id="UP000000323"/>
    </source>
</evidence>
<proteinExistence type="predicted"/>
<evidence type="ECO:0000256" key="3">
    <source>
        <dbReference type="SAM" id="SignalP"/>
    </source>
</evidence>
<dbReference type="SUPFAM" id="SSF51120">
    <property type="entry name" value="beta-Roll"/>
    <property type="match status" value="1"/>
</dbReference>
<dbReference type="InterPro" id="IPR050557">
    <property type="entry name" value="RTX_toxin/Mannuronan_C5-epim"/>
</dbReference>
<keyword evidence="5" id="KW-1185">Reference proteome</keyword>
<accession>D1CGR2</accession>